<evidence type="ECO:0000259" key="1">
    <source>
        <dbReference type="Pfam" id="PF18137"/>
    </source>
</evidence>
<proteinExistence type="predicted"/>
<dbReference type="VEuPathDB" id="FungiDB:MSYG_2883"/>
<dbReference type="EMBL" id="LT671824">
    <property type="protein sequence ID" value="SHO78536.1"/>
    <property type="molecule type" value="Genomic_DNA"/>
</dbReference>
<organism evidence="2 3">
    <name type="scientific">Malassezia sympodialis (strain ATCC 42132)</name>
    <name type="common">Atopic eczema-associated yeast</name>
    <dbReference type="NCBI Taxonomy" id="1230383"/>
    <lineage>
        <taxon>Eukaryota</taxon>
        <taxon>Fungi</taxon>
        <taxon>Dikarya</taxon>
        <taxon>Basidiomycota</taxon>
        <taxon>Ustilaginomycotina</taxon>
        <taxon>Malasseziomycetes</taxon>
        <taxon>Malasseziales</taxon>
        <taxon>Malasseziaceae</taxon>
        <taxon>Malassezia</taxon>
    </lineage>
</organism>
<dbReference type="STRING" id="1230383.A0A1M8A7T2"/>
<dbReference type="AlphaFoldDB" id="A0A1M8A7T2"/>
<dbReference type="GO" id="GO:0005656">
    <property type="term" value="C:nuclear pre-replicative complex"/>
    <property type="evidence" value="ECO:0007669"/>
    <property type="project" value="TreeGrafter"/>
</dbReference>
<dbReference type="GO" id="GO:0006270">
    <property type="term" value="P:DNA replication initiation"/>
    <property type="evidence" value="ECO:0007669"/>
    <property type="project" value="TreeGrafter"/>
</dbReference>
<dbReference type="OMA" id="RETYWER"/>
<dbReference type="GO" id="GO:0003688">
    <property type="term" value="F:DNA replication origin binding"/>
    <property type="evidence" value="ECO:0007669"/>
    <property type="project" value="TreeGrafter"/>
</dbReference>
<dbReference type="Proteomes" id="UP000186303">
    <property type="component" value="Chromosome 4"/>
</dbReference>
<dbReference type="InterPro" id="IPR020795">
    <property type="entry name" value="ORC3"/>
</dbReference>
<keyword evidence="3" id="KW-1185">Reference proteome</keyword>
<protein>
    <recommendedName>
        <fullName evidence="1">Origin recognition complex subunit 3 winged helix C-terminal domain-containing protein</fullName>
    </recommendedName>
</protein>
<name>A0A1M8A7T2_MALS4</name>
<dbReference type="GO" id="GO:0031261">
    <property type="term" value="C:DNA replication preinitiation complex"/>
    <property type="evidence" value="ECO:0007669"/>
    <property type="project" value="TreeGrafter"/>
</dbReference>
<dbReference type="OrthoDB" id="10265211at2759"/>
<dbReference type="PANTHER" id="PTHR12748:SF0">
    <property type="entry name" value="ORIGIN RECOGNITION COMPLEX SUBUNIT 3"/>
    <property type="match status" value="1"/>
</dbReference>
<dbReference type="InterPro" id="IPR040855">
    <property type="entry name" value="ORC_WH_C"/>
</dbReference>
<dbReference type="PANTHER" id="PTHR12748">
    <property type="entry name" value="ORIGIN RECOGNITION COMPLEX SUBUNIT 3"/>
    <property type="match status" value="1"/>
</dbReference>
<sequence>MASEAAGLLQAEPITVIPYNPNNSKSNIFSRIELFERDDVPSTWRQEAYVSTWTMAQDRLTALVKKLYMPAFSSLRKSLDIQPGNLFPVTVLDASASASWEAWPQALGEALQAPNRVFVHMTPAQCVNITSALSAVVSQVARSVPVTPETQQLFQQYDASDLMLIPALFRAIRQELPSIVLIVHELETFSVAVLNDALHALLAWSGGALGEAPMIHCLFIYTAPLPVLPRSRAYESFTRAKPWIHTFLSPRVLAQLDLATVDLPDKTEFWEQVVCSFFALPQTNIWLGRSIFELVRRRYWHASPSYDTVAQCIRLCYLEHFRSRPLSAFVHRRPDLALVQEHWSPEILAQMRLAMCSSYLGQKPIPQRVKKLAKDDAALLSMVSGVCEDMRICMTRRAITLSVVDVLLHTMGISGAVGTKLGLSGCTAVALEWDPPFTDWDASRTAVTGVTASTPHAEQLGTLIQHLCTTVTVEQVDTLTTALLERLEALEATLDVAAAAVVRTSYRELKSFLMHPAKRSLSETAMIRRSALARWVSTTWAEHRETPSDLGAAICTYDFADPISTLLEGAARADILLALDSPTEALVSMYAASQTAPGQREQPLTHDWPEWESQNSEVHTLRTMHEALKMSVIPDVCRLYSLYKESSKFINLSDWYEAFVQSFETEAKQREQTQLPAEEEAADLQMRFSLAVNELAHMGLLGPTGRKPEHVYRIVWDLPISSMDDA</sequence>
<gene>
    <name evidence="2" type="ORF">MSYG_2883</name>
</gene>
<evidence type="ECO:0000313" key="3">
    <source>
        <dbReference type="Proteomes" id="UP000186303"/>
    </source>
</evidence>
<evidence type="ECO:0000313" key="2">
    <source>
        <dbReference type="EMBL" id="SHO78536.1"/>
    </source>
</evidence>
<dbReference type="GO" id="GO:0005664">
    <property type="term" value="C:nuclear origin of replication recognition complex"/>
    <property type="evidence" value="ECO:0007669"/>
    <property type="project" value="InterPro"/>
</dbReference>
<reference evidence="3" key="1">
    <citation type="journal article" date="2017" name="Nucleic Acids Res.">
        <title>Proteogenomics produces comprehensive and highly accurate protein-coding gene annotation in a complete genome assembly of Malassezia sympodialis.</title>
        <authorList>
            <person name="Zhu Y."/>
            <person name="Engstroem P.G."/>
            <person name="Tellgren-Roth C."/>
            <person name="Baudo C.D."/>
            <person name="Kennell J.C."/>
            <person name="Sun S."/>
            <person name="Billmyre R.B."/>
            <person name="Schroeder M.S."/>
            <person name="Andersson A."/>
            <person name="Holm T."/>
            <person name="Sigurgeirsson B."/>
            <person name="Wu G."/>
            <person name="Sankaranarayanan S.R."/>
            <person name="Siddharthan R."/>
            <person name="Sanyal K."/>
            <person name="Lundeberg J."/>
            <person name="Nystedt B."/>
            <person name="Boekhout T."/>
            <person name="Dawson T.L. Jr."/>
            <person name="Heitman J."/>
            <person name="Scheynius A."/>
            <person name="Lehtioe J."/>
        </authorList>
    </citation>
    <scope>NUCLEOTIDE SEQUENCE [LARGE SCALE GENOMIC DNA]</scope>
    <source>
        <strain evidence="3">ATCC 42132</strain>
    </source>
</reference>
<feature type="domain" description="Origin recognition complex subunit 3 winged helix C-terminal" evidence="1">
    <location>
        <begin position="625"/>
        <end position="716"/>
    </location>
</feature>
<dbReference type="Pfam" id="PF18137">
    <property type="entry name" value="WHD_ORC"/>
    <property type="match status" value="1"/>
</dbReference>
<accession>A0A1M8A7T2</accession>